<feature type="compositionally biased region" description="Gly residues" evidence="1">
    <location>
        <begin position="37"/>
        <end position="47"/>
    </location>
</feature>
<dbReference type="EMBL" id="JAIWYP010000011">
    <property type="protein sequence ID" value="KAH3741636.1"/>
    <property type="molecule type" value="Genomic_DNA"/>
</dbReference>
<evidence type="ECO:0000256" key="1">
    <source>
        <dbReference type="SAM" id="MobiDB-lite"/>
    </source>
</evidence>
<organism evidence="2 3">
    <name type="scientific">Dreissena polymorpha</name>
    <name type="common">Zebra mussel</name>
    <name type="synonym">Mytilus polymorpha</name>
    <dbReference type="NCBI Taxonomy" id="45954"/>
    <lineage>
        <taxon>Eukaryota</taxon>
        <taxon>Metazoa</taxon>
        <taxon>Spiralia</taxon>
        <taxon>Lophotrochozoa</taxon>
        <taxon>Mollusca</taxon>
        <taxon>Bivalvia</taxon>
        <taxon>Autobranchia</taxon>
        <taxon>Heteroconchia</taxon>
        <taxon>Euheterodonta</taxon>
        <taxon>Imparidentia</taxon>
        <taxon>Neoheterodontei</taxon>
        <taxon>Myida</taxon>
        <taxon>Dreissenoidea</taxon>
        <taxon>Dreissenidae</taxon>
        <taxon>Dreissena</taxon>
    </lineage>
</organism>
<feature type="region of interest" description="Disordered" evidence="1">
    <location>
        <begin position="37"/>
        <end position="79"/>
    </location>
</feature>
<dbReference type="Proteomes" id="UP000828390">
    <property type="component" value="Unassembled WGS sequence"/>
</dbReference>
<protein>
    <submittedName>
        <fullName evidence="2">Uncharacterized protein</fullName>
    </submittedName>
</protein>
<gene>
    <name evidence="2" type="ORF">DPMN_048361</name>
</gene>
<evidence type="ECO:0000313" key="2">
    <source>
        <dbReference type="EMBL" id="KAH3741636.1"/>
    </source>
</evidence>
<reference evidence="2" key="2">
    <citation type="submission" date="2020-11" db="EMBL/GenBank/DDBJ databases">
        <authorList>
            <person name="McCartney M.A."/>
            <person name="Auch B."/>
            <person name="Kono T."/>
            <person name="Mallez S."/>
            <person name="Becker A."/>
            <person name="Gohl D.M."/>
            <person name="Silverstein K.A.T."/>
            <person name="Koren S."/>
            <person name="Bechman K.B."/>
            <person name="Herman A."/>
            <person name="Abrahante J.E."/>
            <person name="Garbe J."/>
        </authorList>
    </citation>
    <scope>NUCLEOTIDE SEQUENCE</scope>
    <source>
        <strain evidence="2">Duluth1</strain>
        <tissue evidence="2">Whole animal</tissue>
    </source>
</reference>
<feature type="compositionally biased region" description="Basic and acidic residues" evidence="1">
    <location>
        <begin position="1"/>
        <end position="10"/>
    </location>
</feature>
<proteinExistence type="predicted"/>
<feature type="region of interest" description="Disordered" evidence="1">
    <location>
        <begin position="1"/>
        <end position="22"/>
    </location>
</feature>
<sequence length="89" mass="9361">MAVRGSRERLGAGSKWGGSDPSVWDVSARVECFVWEGQGGGERGGGSPRVWEGPVGGERGGRSPRIWEGPVGGERSGRCPRVWEGPVGV</sequence>
<keyword evidence="3" id="KW-1185">Reference proteome</keyword>
<accession>A0A9D4DC89</accession>
<name>A0A9D4DC89_DREPO</name>
<evidence type="ECO:0000313" key="3">
    <source>
        <dbReference type="Proteomes" id="UP000828390"/>
    </source>
</evidence>
<dbReference type="AlphaFoldDB" id="A0A9D4DC89"/>
<comment type="caution">
    <text evidence="2">The sequence shown here is derived from an EMBL/GenBank/DDBJ whole genome shotgun (WGS) entry which is preliminary data.</text>
</comment>
<reference evidence="2" key="1">
    <citation type="journal article" date="2019" name="bioRxiv">
        <title>The Genome of the Zebra Mussel, Dreissena polymorpha: A Resource for Invasive Species Research.</title>
        <authorList>
            <person name="McCartney M.A."/>
            <person name="Auch B."/>
            <person name="Kono T."/>
            <person name="Mallez S."/>
            <person name="Zhang Y."/>
            <person name="Obille A."/>
            <person name="Becker A."/>
            <person name="Abrahante J.E."/>
            <person name="Garbe J."/>
            <person name="Badalamenti J.P."/>
            <person name="Herman A."/>
            <person name="Mangelson H."/>
            <person name="Liachko I."/>
            <person name="Sullivan S."/>
            <person name="Sone E.D."/>
            <person name="Koren S."/>
            <person name="Silverstein K.A.T."/>
            <person name="Beckman K.B."/>
            <person name="Gohl D.M."/>
        </authorList>
    </citation>
    <scope>NUCLEOTIDE SEQUENCE</scope>
    <source>
        <strain evidence="2">Duluth1</strain>
        <tissue evidence="2">Whole animal</tissue>
    </source>
</reference>